<protein>
    <submittedName>
        <fullName evidence="1">Uncharacterized protein</fullName>
    </submittedName>
</protein>
<dbReference type="RefSeq" id="WP_060999181.1">
    <property type="nucleotide sequence ID" value="NZ_FYAH01000001.1"/>
</dbReference>
<name>A0A1B8HZ40_9GAMM</name>
<dbReference type="Proteomes" id="UP000241858">
    <property type="component" value="Unassembled WGS sequence"/>
</dbReference>
<reference evidence="1 4" key="3">
    <citation type="submission" date="2018-03" db="EMBL/GenBank/DDBJ databases">
        <title>Whole genome sequencing of Histamine producing bacteria.</title>
        <authorList>
            <person name="Butler K."/>
        </authorList>
    </citation>
    <scope>NUCLEOTIDE SEQUENCE [LARGE SCALE GENOMIC DNA]</scope>
    <source>
        <strain evidence="1 4">DSM 23343</strain>
    </source>
</reference>
<dbReference type="EMBL" id="PYLY01000068">
    <property type="protein sequence ID" value="PST97410.1"/>
    <property type="molecule type" value="Genomic_DNA"/>
</dbReference>
<reference evidence="2" key="1">
    <citation type="submission" date="2017-06" db="EMBL/GenBank/DDBJ databases">
        <authorList>
            <person name="Kim H.J."/>
            <person name="Triplett B.A."/>
        </authorList>
    </citation>
    <scope>NUCLEOTIDE SEQUENCE [LARGE SCALE GENOMIC DNA]</scope>
    <source>
        <strain evidence="2">Type strain: CECT 9192</strain>
    </source>
</reference>
<evidence type="ECO:0000313" key="2">
    <source>
        <dbReference type="EMBL" id="SMY15635.1"/>
    </source>
</evidence>
<organism evidence="1 4">
    <name type="scientific">Photobacterium aquimaris</name>
    <dbReference type="NCBI Taxonomy" id="512643"/>
    <lineage>
        <taxon>Bacteria</taxon>
        <taxon>Pseudomonadati</taxon>
        <taxon>Pseudomonadota</taxon>
        <taxon>Gammaproteobacteria</taxon>
        <taxon>Vibrionales</taxon>
        <taxon>Vibrionaceae</taxon>
        <taxon>Photobacterium</taxon>
    </lineage>
</organism>
<gene>
    <name evidence="1" type="ORF">C0W81_19770</name>
    <name evidence="2" type="ORF">PAQU9191_00858</name>
</gene>
<dbReference type="EMBL" id="FYAH01000001">
    <property type="protein sequence ID" value="SMY15635.1"/>
    <property type="molecule type" value="Genomic_DNA"/>
</dbReference>
<evidence type="ECO:0000313" key="4">
    <source>
        <dbReference type="Proteomes" id="UP000241858"/>
    </source>
</evidence>
<accession>A0A1B8HZ40</accession>
<proteinExistence type="predicted"/>
<dbReference type="OrthoDB" id="5824344at2"/>
<evidence type="ECO:0000313" key="3">
    <source>
        <dbReference type="Proteomes" id="UP000196485"/>
    </source>
</evidence>
<reference evidence="3" key="2">
    <citation type="submission" date="2017-06" db="EMBL/GenBank/DDBJ databases">
        <authorList>
            <person name="Rodrigo-Torres L."/>
            <person name="Arahal R. D."/>
            <person name="Lucena T."/>
        </authorList>
    </citation>
    <scope>NUCLEOTIDE SEQUENCE [LARGE SCALE GENOMIC DNA]</scope>
    <source>
        <strain evidence="3">type strain: CECT 9192</strain>
    </source>
</reference>
<evidence type="ECO:0000313" key="1">
    <source>
        <dbReference type="EMBL" id="PST97410.1"/>
    </source>
</evidence>
<dbReference type="AlphaFoldDB" id="A0A1B8HZ40"/>
<keyword evidence="3" id="KW-1185">Reference proteome</keyword>
<dbReference type="Proteomes" id="UP000196485">
    <property type="component" value="Unassembled WGS sequence"/>
</dbReference>
<sequence length="75" mass="8651">MSHMPMNGVYRAVFKANIVMSQSLMKDRYQLRKDDNVITLEKVNVLDQSNYKEAILVGTSTDIYNKVQEIIISIQ</sequence>